<accession>A0ACC2N4X6</accession>
<reference evidence="1" key="1">
    <citation type="submission" date="2023-04" db="EMBL/GenBank/DDBJ databases">
        <title>A chromosome-level genome assembly of the parasitoid wasp Eretmocerus hayati.</title>
        <authorList>
            <person name="Zhong Y."/>
            <person name="Liu S."/>
            <person name="Liu Y."/>
        </authorList>
    </citation>
    <scope>NUCLEOTIDE SEQUENCE</scope>
    <source>
        <strain evidence="1">ZJU_SS_LIU_2023</strain>
    </source>
</reference>
<proteinExistence type="predicted"/>
<name>A0ACC2N4X6_9HYME</name>
<gene>
    <name evidence="1" type="ORF">QAD02_007645</name>
</gene>
<evidence type="ECO:0000313" key="2">
    <source>
        <dbReference type="Proteomes" id="UP001239111"/>
    </source>
</evidence>
<evidence type="ECO:0000313" key="1">
    <source>
        <dbReference type="EMBL" id="KAJ8665983.1"/>
    </source>
</evidence>
<dbReference type="EMBL" id="CM056744">
    <property type="protein sequence ID" value="KAJ8665983.1"/>
    <property type="molecule type" value="Genomic_DNA"/>
</dbReference>
<organism evidence="1 2">
    <name type="scientific">Eretmocerus hayati</name>
    <dbReference type="NCBI Taxonomy" id="131215"/>
    <lineage>
        <taxon>Eukaryota</taxon>
        <taxon>Metazoa</taxon>
        <taxon>Ecdysozoa</taxon>
        <taxon>Arthropoda</taxon>
        <taxon>Hexapoda</taxon>
        <taxon>Insecta</taxon>
        <taxon>Pterygota</taxon>
        <taxon>Neoptera</taxon>
        <taxon>Endopterygota</taxon>
        <taxon>Hymenoptera</taxon>
        <taxon>Apocrita</taxon>
        <taxon>Proctotrupomorpha</taxon>
        <taxon>Chalcidoidea</taxon>
        <taxon>Aphelinidae</taxon>
        <taxon>Aphelininae</taxon>
        <taxon>Eretmocerus</taxon>
    </lineage>
</organism>
<protein>
    <submittedName>
        <fullName evidence="1">Uncharacterized protein</fullName>
    </submittedName>
</protein>
<comment type="caution">
    <text evidence="1">The sequence shown here is derived from an EMBL/GenBank/DDBJ whole genome shotgun (WGS) entry which is preliminary data.</text>
</comment>
<keyword evidence="2" id="KW-1185">Reference proteome</keyword>
<sequence>MGKQRKIFQRPHSMSQFEKKVDSNVMVPKAELNEGDNESSMSKSDSPLSQGVKTVQDKLNNENRDCNVEVGLFPKYMPQIDLTCDQLDVFASSLSITIREKIMEKSGVKEPDFMNTNEYFNFLLLDRTGIINVLVRGDTIGGIYDKIKVNEKEDKEHIRQNVRIIANFQIKYPVERKQCGGGKKTVWKKYDVMLARLED</sequence>
<dbReference type="Proteomes" id="UP001239111">
    <property type="component" value="Chromosome 4"/>
</dbReference>